<dbReference type="Pfam" id="PF13098">
    <property type="entry name" value="Thioredoxin_2"/>
    <property type="match status" value="2"/>
</dbReference>
<dbReference type="InterPro" id="IPR041737">
    <property type="entry name" value="SoxW"/>
</dbReference>
<feature type="domain" description="Thioredoxin" evidence="1">
    <location>
        <begin position="19"/>
        <end position="165"/>
    </location>
</feature>
<dbReference type="InterPro" id="IPR013766">
    <property type="entry name" value="Thioredoxin_domain"/>
</dbReference>
<dbReference type="AlphaFoldDB" id="A0A0U3U7N9"/>
<dbReference type="CDD" id="cd02951">
    <property type="entry name" value="SoxW"/>
    <property type="match status" value="1"/>
</dbReference>
<evidence type="ECO:0000313" key="2">
    <source>
        <dbReference type="EMBL" id="ALV86334.1"/>
    </source>
</evidence>
<proteinExistence type="predicted"/>
<dbReference type="EMBL" id="KT944257">
    <property type="protein sequence ID" value="ALV86334.1"/>
    <property type="molecule type" value="Genomic_DNA"/>
</dbReference>
<dbReference type="PROSITE" id="PS51352">
    <property type="entry name" value="THIOREDOXIN_2"/>
    <property type="match status" value="1"/>
</dbReference>
<reference evidence="2" key="1">
    <citation type="submission" date="2015-10" db="EMBL/GenBank/DDBJ databases">
        <title>Biosynthesis of SCL-MCL polyhydroxyalkanoates by metagenomic clones in Pseudomonas putida.</title>
        <authorList>
            <person name="Cheng J."/>
            <person name="Charles T.C."/>
        </authorList>
    </citation>
    <scope>NUCLEOTIDE SEQUENCE</scope>
</reference>
<dbReference type="InterPro" id="IPR036249">
    <property type="entry name" value="Thioredoxin-like_sf"/>
</dbReference>
<evidence type="ECO:0000259" key="1">
    <source>
        <dbReference type="PROSITE" id="PS51352"/>
    </source>
</evidence>
<dbReference type="Gene3D" id="3.40.30.10">
    <property type="entry name" value="Glutaredoxin"/>
    <property type="match status" value="2"/>
</dbReference>
<dbReference type="SUPFAM" id="SSF52833">
    <property type="entry name" value="Thioredoxin-like"/>
    <property type="match status" value="2"/>
</dbReference>
<protein>
    <submittedName>
        <fullName evidence="2">Thioredoxin</fullName>
    </submittedName>
</protein>
<dbReference type="InterPro" id="IPR012336">
    <property type="entry name" value="Thioredoxin-like_fold"/>
</dbReference>
<accession>A0A0U3U7N9</accession>
<name>A0A0U3U7N9_9BACT</name>
<organism evidence="2">
    <name type="scientific">uncultured bacterium 5</name>
    <dbReference type="NCBI Taxonomy" id="1748277"/>
    <lineage>
        <taxon>Bacteria</taxon>
        <taxon>environmental samples</taxon>
    </lineage>
</organism>
<sequence length="340" mass="38169">MPALLHGLAFILASLLTAWPVGVLADKAPMRGVGEFTIPAWFKNSFLDLREDAAEASARGRSLMVYIGQDGCPYCAALFNTNFSQKSVEDYARAHFDALDINMWGDRAVVDVDGESLTEKAFAAKHEVWFTPTILFFDGIGKRVLRINGYYPPRRFLAALRYVAEDSAKGETFAAYLERVAPPAAPGTLIDEPFFLRPPYDLKDTASPVVVFFEQRDCDECRDLHREVLDKAETRREIGRFRAIQLDRWSATPVVTPSGERSTARQWADALGIGYVPAAVFFDDGREVMRIEAMFKAFHVQSVMDYVASRAYRTQPSFQRFIQGRADGLREAGVGVDLWK</sequence>